<feature type="transmembrane region" description="Helical" evidence="9">
    <location>
        <begin position="79"/>
        <end position="96"/>
    </location>
</feature>
<protein>
    <recommendedName>
        <fullName evidence="2">histidine kinase</fullName>
        <ecNumber evidence="2">2.7.13.3</ecNumber>
    </recommendedName>
</protein>
<dbReference type="Pfam" id="PF07730">
    <property type="entry name" value="HisKA_3"/>
    <property type="match status" value="1"/>
</dbReference>
<evidence type="ECO:0000256" key="8">
    <source>
        <dbReference type="ARBA" id="ARBA00023012"/>
    </source>
</evidence>
<reference evidence="12 13" key="1">
    <citation type="submission" date="2024-09" db="EMBL/GenBank/DDBJ databases">
        <authorList>
            <person name="Sun Q."/>
            <person name="Mori K."/>
        </authorList>
    </citation>
    <scope>NUCLEOTIDE SEQUENCE [LARGE SCALE GENOMIC DNA]</scope>
    <source>
        <strain evidence="12 13">TBRC 7907</strain>
    </source>
</reference>
<keyword evidence="9" id="KW-1133">Transmembrane helix</keyword>
<keyword evidence="6 12" id="KW-0418">Kinase</keyword>
<keyword evidence="7" id="KW-0067">ATP-binding</keyword>
<comment type="caution">
    <text evidence="12">The sequence shown here is derived from an EMBL/GenBank/DDBJ whole genome shotgun (WGS) entry which is preliminary data.</text>
</comment>
<keyword evidence="9" id="KW-0812">Transmembrane</keyword>
<feature type="transmembrane region" description="Helical" evidence="9">
    <location>
        <begin position="56"/>
        <end position="73"/>
    </location>
</feature>
<evidence type="ECO:0000259" key="11">
    <source>
        <dbReference type="Pfam" id="PF07730"/>
    </source>
</evidence>
<organism evidence="12 13">
    <name type="scientific">Allokutzneria oryzae</name>
    <dbReference type="NCBI Taxonomy" id="1378989"/>
    <lineage>
        <taxon>Bacteria</taxon>
        <taxon>Bacillati</taxon>
        <taxon>Actinomycetota</taxon>
        <taxon>Actinomycetes</taxon>
        <taxon>Pseudonocardiales</taxon>
        <taxon>Pseudonocardiaceae</taxon>
        <taxon>Allokutzneria</taxon>
    </lineage>
</organism>
<evidence type="ECO:0000256" key="9">
    <source>
        <dbReference type="SAM" id="Phobius"/>
    </source>
</evidence>
<dbReference type="GO" id="GO:0016301">
    <property type="term" value="F:kinase activity"/>
    <property type="evidence" value="ECO:0007669"/>
    <property type="project" value="UniProtKB-KW"/>
</dbReference>
<evidence type="ECO:0000256" key="2">
    <source>
        <dbReference type="ARBA" id="ARBA00012438"/>
    </source>
</evidence>
<dbReference type="Proteomes" id="UP001589693">
    <property type="component" value="Unassembled WGS sequence"/>
</dbReference>
<feature type="domain" description="Signal transduction histidine kinase subgroup 3 dimerisation and phosphoacceptor" evidence="11">
    <location>
        <begin position="118"/>
        <end position="182"/>
    </location>
</feature>
<dbReference type="EC" id="2.7.13.3" evidence="2"/>
<dbReference type="InterPro" id="IPR011712">
    <property type="entry name" value="Sig_transdc_His_kin_sub3_dim/P"/>
</dbReference>
<feature type="domain" description="Histidine kinase/HSP90-like ATPase" evidence="10">
    <location>
        <begin position="224"/>
        <end position="300"/>
    </location>
</feature>
<dbReference type="RefSeq" id="WP_377853067.1">
    <property type="nucleotide sequence ID" value="NZ_JBHLZU010000015.1"/>
</dbReference>
<keyword evidence="8" id="KW-0902">Two-component regulatory system</keyword>
<dbReference type="PANTHER" id="PTHR24421">
    <property type="entry name" value="NITRATE/NITRITE SENSOR PROTEIN NARX-RELATED"/>
    <property type="match status" value="1"/>
</dbReference>
<dbReference type="Gene3D" id="3.30.565.10">
    <property type="entry name" value="Histidine kinase-like ATPase, C-terminal domain"/>
    <property type="match status" value="1"/>
</dbReference>
<evidence type="ECO:0000313" key="12">
    <source>
        <dbReference type="EMBL" id="MFB9905746.1"/>
    </source>
</evidence>
<dbReference type="EMBL" id="JBHLZU010000015">
    <property type="protein sequence ID" value="MFB9905746.1"/>
    <property type="molecule type" value="Genomic_DNA"/>
</dbReference>
<comment type="catalytic activity">
    <reaction evidence="1">
        <text>ATP + protein L-histidine = ADP + protein N-phospho-L-histidine.</text>
        <dbReference type="EC" id="2.7.13.3"/>
    </reaction>
</comment>
<dbReference type="InterPro" id="IPR036890">
    <property type="entry name" value="HATPase_C_sf"/>
</dbReference>
<gene>
    <name evidence="12" type="ORF">ACFFQA_17570</name>
</gene>
<keyword evidence="4" id="KW-0808">Transferase</keyword>
<evidence type="ECO:0000256" key="3">
    <source>
        <dbReference type="ARBA" id="ARBA00022553"/>
    </source>
</evidence>
<dbReference type="Pfam" id="PF02518">
    <property type="entry name" value="HATPase_c"/>
    <property type="match status" value="1"/>
</dbReference>
<evidence type="ECO:0000256" key="1">
    <source>
        <dbReference type="ARBA" id="ARBA00000085"/>
    </source>
</evidence>
<evidence type="ECO:0000256" key="7">
    <source>
        <dbReference type="ARBA" id="ARBA00022840"/>
    </source>
</evidence>
<keyword evidence="5" id="KW-0547">Nucleotide-binding</keyword>
<dbReference type="PANTHER" id="PTHR24421:SF10">
    <property type="entry name" value="NITRATE_NITRITE SENSOR PROTEIN NARQ"/>
    <property type="match status" value="1"/>
</dbReference>
<name>A0ABV6A1C4_9PSEU</name>
<evidence type="ECO:0000256" key="6">
    <source>
        <dbReference type="ARBA" id="ARBA00022777"/>
    </source>
</evidence>
<proteinExistence type="predicted"/>
<dbReference type="InterPro" id="IPR003594">
    <property type="entry name" value="HATPase_dom"/>
</dbReference>
<evidence type="ECO:0000256" key="5">
    <source>
        <dbReference type="ARBA" id="ARBA00022741"/>
    </source>
</evidence>
<accession>A0ABV6A1C4</accession>
<evidence type="ECO:0000256" key="4">
    <source>
        <dbReference type="ARBA" id="ARBA00022679"/>
    </source>
</evidence>
<keyword evidence="13" id="KW-1185">Reference proteome</keyword>
<dbReference type="InterPro" id="IPR050482">
    <property type="entry name" value="Sensor_HK_TwoCompSys"/>
</dbReference>
<evidence type="ECO:0000259" key="10">
    <source>
        <dbReference type="Pfam" id="PF02518"/>
    </source>
</evidence>
<evidence type="ECO:0000313" key="13">
    <source>
        <dbReference type="Proteomes" id="UP001589693"/>
    </source>
</evidence>
<dbReference type="Gene3D" id="1.20.5.1930">
    <property type="match status" value="1"/>
</dbReference>
<keyword evidence="9" id="KW-0472">Membrane</keyword>
<dbReference type="CDD" id="cd16917">
    <property type="entry name" value="HATPase_UhpB-NarQ-NarX-like"/>
    <property type="match status" value="1"/>
</dbReference>
<sequence length="312" mass="32784">MTDSVRNLIALAGCSVAVQVTATAVDSSVPPWTVVVGLAVAVVAFLIGRRMSQTRSALIVLVATAVTAVPLGLALPSAWVMAPLFLAICVLLPWLVGRSARQHADLAVLTTERVHLVERARLAHEMHDTLGHDLSLVALRAGALELAQDLPERHREAAGAIRSAASQATRRLAHIVTVLREAEPPPLVPVHEDIEALVARAVDAGMRVAVEWTGASLPSSTNQTAHRIVQEALTNAAKHAPGAAVRVRVTNTGAESTITITNGRTRTRSAPGTGTGLTALRERVRLAGGTMTVQDDGRTFGLVATLPHTGEL</sequence>
<keyword evidence="3" id="KW-0597">Phosphoprotein</keyword>
<dbReference type="SUPFAM" id="SSF55874">
    <property type="entry name" value="ATPase domain of HSP90 chaperone/DNA topoisomerase II/histidine kinase"/>
    <property type="match status" value="1"/>
</dbReference>
<feature type="transmembrane region" description="Helical" evidence="9">
    <location>
        <begin position="32"/>
        <end position="49"/>
    </location>
</feature>